<accession>A0A699VV75</accession>
<sequence>AHPNPQPGNMNGWVDYDDDVEAEEADDEPEAEVADVELEAEEPDDMRGLGRLSRRLVGLRWPC</sequence>
<feature type="compositionally biased region" description="Acidic residues" evidence="1">
    <location>
        <begin position="15"/>
        <end position="34"/>
    </location>
</feature>
<evidence type="ECO:0000313" key="2">
    <source>
        <dbReference type="EMBL" id="GFD38263.1"/>
    </source>
</evidence>
<gene>
    <name evidence="2" type="ORF">Tci_910232</name>
</gene>
<comment type="caution">
    <text evidence="2">The sequence shown here is derived from an EMBL/GenBank/DDBJ whole genome shotgun (WGS) entry which is preliminary data.</text>
</comment>
<feature type="non-terminal residue" evidence="2">
    <location>
        <position position="1"/>
    </location>
</feature>
<dbReference type="AlphaFoldDB" id="A0A699VV75"/>
<dbReference type="EMBL" id="BKCJ011498217">
    <property type="protein sequence ID" value="GFD38263.1"/>
    <property type="molecule type" value="Genomic_DNA"/>
</dbReference>
<evidence type="ECO:0000256" key="1">
    <source>
        <dbReference type="SAM" id="MobiDB-lite"/>
    </source>
</evidence>
<reference evidence="2" key="1">
    <citation type="journal article" date="2019" name="Sci. Rep.">
        <title>Draft genome of Tanacetum cinerariifolium, the natural source of mosquito coil.</title>
        <authorList>
            <person name="Yamashiro T."/>
            <person name="Shiraishi A."/>
            <person name="Satake H."/>
            <person name="Nakayama K."/>
        </authorList>
    </citation>
    <scope>NUCLEOTIDE SEQUENCE</scope>
</reference>
<protein>
    <submittedName>
        <fullName evidence="2">Uncharacterized protein</fullName>
    </submittedName>
</protein>
<organism evidence="2">
    <name type="scientific">Tanacetum cinerariifolium</name>
    <name type="common">Dalmatian daisy</name>
    <name type="synonym">Chrysanthemum cinerariifolium</name>
    <dbReference type="NCBI Taxonomy" id="118510"/>
    <lineage>
        <taxon>Eukaryota</taxon>
        <taxon>Viridiplantae</taxon>
        <taxon>Streptophyta</taxon>
        <taxon>Embryophyta</taxon>
        <taxon>Tracheophyta</taxon>
        <taxon>Spermatophyta</taxon>
        <taxon>Magnoliopsida</taxon>
        <taxon>eudicotyledons</taxon>
        <taxon>Gunneridae</taxon>
        <taxon>Pentapetalae</taxon>
        <taxon>asterids</taxon>
        <taxon>campanulids</taxon>
        <taxon>Asterales</taxon>
        <taxon>Asteraceae</taxon>
        <taxon>Asteroideae</taxon>
        <taxon>Anthemideae</taxon>
        <taxon>Anthemidinae</taxon>
        <taxon>Tanacetum</taxon>
    </lineage>
</organism>
<feature type="region of interest" description="Disordered" evidence="1">
    <location>
        <begin position="1"/>
        <end position="34"/>
    </location>
</feature>
<name>A0A699VV75_TANCI</name>
<proteinExistence type="predicted"/>